<keyword evidence="2" id="KW-0808">Transferase</keyword>
<dbReference type="Gene3D" id="3.40.50.1820">
    <property type="entry name" value="alpha/beta hydrolase"/>
    <property type="match status" value="1"/>
</dbReference>
<evidence type="ECO:0000313" key="2">
    <source>
        <dbReference type="EMBL" id="PLR31700.1"/>
    </source>
</evidence>
<dbReference type="InterPro" id="IPR029058">
    <property type="entry name" value="AB_hydrolase_fold"/>
</dbReference>
<gene>
    <name evidence="2" type="ORF">CYR32_16470</name>
</gene>
<sequence>MGNDFHHVLLGDLPLQQGGVLAQASLAYQTFGELNAAGDNAILLLSVYSNGHLSFLPLIGEERVLDPNRYFIVLVNMFGNGLSTSPSNSLSQPGRRFPRVSVADNVHAQFLLLREHLGVQQLALVGGWALGAMQAWHWAAAYPDYVKRLMVICGTARCSPLCRVFLNNMRSALLSDSAFANGDYLIPPLRGLAAFGRTYAGWAYSAAFFRDELFRRMGHPSLEALLSAWERHFQQHDANDLLTLLETWHHADLSLDPRLNGEFSDSLMKITAEAIIMPCDTDNYFTVAEARIECDLLPHGEWRPLISPYGHCAGLPGRFEAESEFVERAMKDLLQRKI</sequence>
<dbReference type="OrthoDB" id="9800754at2"/>
<name>A0A2N5DWR7_9GAMM</name>
<dbReference type="PANTHER" id="PTHR32268">
    <property type="entry name" value="HOMOSERINE O-ACETYLTRANSFERASE"/>
    <property type="match status" value="1"/>
</dbReference>
<dbReference type="AlphaFoldDB" id="A0A2N5DWR7"/>
<dbReference type="Pfam" id="PF00561">
    <property type="entry name" value="Abhydrolase_1"/>
    <property type="match status" value="1"/>
</dbReference>
<dbReference type="SUPFAM" id="SSF53474">
    <property type="entry name" value="alpha/beta-Hydrolases"/>
    <property type="match status" value="1"/>
</dbReference>
<dbReference type="InterPro" id="IPR008220">
    <property type="entry name" value="HAT_MetX-like"/>
</dbReference>
<keyword evidence="3" id="KW-1185">Reference proteome</keyword>
<dbReference type="RefSeq" id="WP_101826240.1">
    <property type="nucleotide sequence ID" value="NZ_PJZH01000022.1"/>
</dbReference>
<dbReference type="PIRSF" id="PIRSF000443">
    <property type="entry name" value="Homoser_Ac_trans"/>
    <property type="match status" value="1"/>
</dbReference>
<reference evidence="2 3" key="1">
    <citation type="submission" date="2017-12" db="EMBL/GenBank/DDBJ databases">
        <title>Characterization of six clinical isolates of Enterochimera gen. nov., a novel genus of the Yersiniaciae family and the three species Enterochimera arupensis sp. nov., Enterochimera coloradensis sp. nov, and Enterochimera californica sp. nov.</title>
        <authorList>
            <person name="Rossi A."/>
            <person name="Fisher M."/>
        </authorList>
    </citation>
    <scope>NUCLEOTIDE SEQUENCE [LARGE SCALE GENOMIC DNA]</scope>
    <source>
        <strain evidence="3">2016-Iso4</strain>
    </source>
</reference>
<evidence type="ECO:0000313" key="3">
    <source>
        <dbReference type="Proteomes" id="UP000234503"/>
    </source>
</evidence>
<protein>
    <submittedName>
        <fullName evidence="2">Homoserine acetyltransferase</fullName>
    </submittedName>
</protein>
<dbReference type="PANTHER" id="PTHR32268:SF15">
    <property type="entry name" value="HOMOSERINE ACETYLTRANSFERASE FAMILY PROTEIN (AFU_ORTHOLOGUE AFUA_1G15350)"/>
    <property type="match status" value="1"/>
</dbReference>
<comment type="caution">
    <text evidence="2">The sequence shown here is derived from an EMBL/GenBank/DDBJ whole genome shotgun (WGS) entry which is preliminary data.</text>
</comment>
<dbReference type="Proteomes" id="UP000234503">
    <property type="component" value="Unassembled WGS sequence"/>
</dbReference>
<dbReference type="GO" id="GO:0016747">
    <property type="term" value="F:acyltransferase activity, transferring groups other than amino-acyl groups"/>
    <property type="evidence" value="ECO:0007669"/>
    <property type="project" value="InterPro"/>
</dbReference>
<feature type="domain" description="AB hydrolase-1" evidence="1">
    <location>
        <begin position="65"/>
        <end position="185"/>
    </location>
</feature>
<accession>A0A2N5DWR7</accession>
<evidence type="ECO:0000259" key="1">
    <source>
        <dbReference type="Pfam" id="PF00561"/>
    </source>
</evidence>
<dbReference type="InterPro" id="IPR000073">
    <property type="entry name" value="AB_hydrolase_1"/>
</dbReference>
<proteinExistence type="predicted"/>
<dbReference type="EMBL" id="PJZH01000022">
    <property type="protein sequence ID" value="PLR31700.1"/>
    <property type="molecule type" value="Genomic_DNA"/>
</dbReference>
<organism evidence="2 3">
    <name type="scientific">Chimaeribacter coloradensis</name>
    <dbReference type="NCBI Taxonomy" id="2060068"/>
    <lineage>
        <taxon>Bacteria</taxon>
        <taxon>Pseudomonadati</taxon>
        <taxon>Pseudomonadota</taxon>
        <taxon>Gammaproteobacteria</taxon>
        <taxon>Enterobacterales</taxon>
        <taxon>Yersiniaceae</taxon>
        <taxon>Chimaeribacter</taxon>
    </lineage>
</organism>
<dbReference type="NCBIfam" id="NF005757">
    <property type="entry name" value="PRK07581.1"/>
    <property type="match status" value="1"/>
</dbReference>